<proteinExistence type="predicted"/>
<protein>
    <submittedName>
        <fullName evidence="1">Uncharacterized protein</fullName>
    </submittedName>
</protein>
<organism evidence="1 2">
    <name type="scientific">Sphingosinicella xenopeptidilytica</name>
    <dbReference type="NCBI Taxonomy" id="364098"/>
    <lineage>
        <taxon>Bacteria</taxon>
        <taxon>Pseudomonadati</taxon>
        <taxon>Pseudomonadota</taxon>
        <taxon>Alphaproteobacteria</taxon>
        <taxon>Sphingomonadales</taxon>
        <taxon>Sphingosinicellaceae</taxon>
        <taxon>Sphingosinicella</taxon>
    </lineage>
</organism>
<dbReference type="Proteomes" id="UP001597124">
    <property type="component" value="Unassembled WGS sequence"/>
</dbReference>
<accession>A0ABW3C979</accession>
<sequence>MIENEIKRLVEEHYADAEAEVLLLSNLGVRLTKEGLWPPANDKRTLLEAAEATADITVVRDETAKSFIAIVRAGDEQRAVRAIANRQKRHFLRGLPRALLLAFTLDMAEGQVMAVRLGPKISYVGGPAAEEGSIVVDQDLRIVGLDAMDVTALSEADVERLDTNIKAWCERHEVDPSSLVRVHGKSAAAKAPTAAPARSSALERLYAAQEPDVAKRLSVPIDIALTLSRMP</sequence>
<keyword evidence="2" id="KW-1185">Reference proteome</keyword>
<comment type="caution">
    <text evidence="1">The sequence shown here is derived from an EMBL/GenBank/DDBJ whole genome shotgun (WGS) entry which is preliminary data.</text>
</comment>
<evidence type="ECO:0000313" key="2">
    <source>
        <dbReference type="Proteomes" id="UP001597124"/>
    </source>
</evidence>
<name>A0ABW3C979_SPHXN</name>
<reference evidence="2" key="1">
    <citation type="journal article" date="2019" name="Int. J. Syst. Evol. Microbiol.">
        <title>The Global Catalogue of Microorganisms (GCM) 10K type strain sequencing project: providing services to taxonomists for standard genome sequencing and annotation.</title>
        <authorList>
            <consortium name="The Broad Institute Genomics Platform"/>
            <consortium name="The Broad Institute Genome Sequencing Center for Infectious Disease"/>
            <person name="Wu L."/>
            <person name="Ma J."/>
        </authorList>
    </citation>
    <scope>NUCLEOTIDE SEQUENCE [LARGE SCALE GENOMIC DNA]</scope>
    <source>
        <strain evidence="2">CCUG 52537</strain>
    </source>
</reference>
<evidence type="ECO:0000313" key="1">
    <source>
        <dbReference type="EMBL" id="MFD0850533.1"/>
    </source>
</evidence>
<gene>
    <name evidence="1" type="ORF">ACFQ00_19555</name>
</gene>
<dbReference type="RefSeq" id="WP_381494998.1">
    <property type="nucleotide sequence ID" value="NZ_JBHTIK010000015.1"/>
</dbReference>
<dbReference type="EMBL" id="JBHTIK010000015">
    <property type="protein sequence ID" value="MFD0850533.1"/>
    <property type="molecule type" value="Genomic_DNA"/>
</dbReference>